<proteinExistence type="predicted"/>
<keyword evidence="2" id="KW-1185">Reference proteome</keyword>
<dbReference type="STRING" id="1300345.LF41_2499"/>
<protein>
    <submittedName>
        <fullName evidence="1">Uncharacterized protein</fullName>
    </submittedName>
</protein>
<sequence length="49" mass="5705">MGHECSRQTKARRRYRRACCTATRVRRETADPIVEFPHVADARLESTDT</sequence>
<evidence type="ECO:0000313" key="2">
    <source>
        <dbReference type="Proteomes" id="UP000030518"/>
    </source>
</evidence>
<dbReference type="Proteomes" id="UP000030518">
    <property type="component" value="Unassembled WGS sequence"/>
</dbReference>
<reference evidence="1 2" key="1">
    <citation type="submission" date="2014-09" db="EMBL/GenBank/DDBJ databases">
        <title>Genome sequences of Lysobacter dokdonensis DS-58.</title>
        <authorList>
            <person name="Kim J.F."/>
            <person name="Kwak M.-J."/>
        </authorList>
    </citation>
    <scope>NUCLEOTIDE SEQUENCE [LARGE SCALE GENOMIC DNA]</scope>
    <source>
        <strain evidence="1 2">DS-58</strain>
    </source>
</reference>
<name>A0A0A2WNX7_9GAMM</name>
<accession>A0A0A2WNX7</accession>
<evidence type="ECO:0000313" key="1">
    <source>
        <dbReference type="EMBL" id="KGQ19990.1"/>
    </source>
</evidence>
<gene>
    <name evidence="1" type="ORF">LF41_2499</name>
</gene>
<organism evidence="1 2">
    <name type="scientific">Lysobacter dokdonensis DS-58</name>
    <dbReference type="NCBI Taxonomy" id="1300345"/>
    <lineage>
        <taxon>Bacteria</taxon>
        <taxon>Pseudomonadati</taxon>
        <taxon>Pseudomonadota</taxon>
        <taxon>Gammaproteobacteria</taxon>
        <taxon>Lysobacterales</taxon>
        <taxon>Lysobacteraceae</taxon>
        <taxon>Noviluteimonas</taxon>
    </lineage>
</organism>
<dbReference type="AlphaFoldDB" id="A0A0A2WNX7"/>
<comment type="caution">
    <text evidence="1">The sequence shown here is derived from an EMBL/GenBank/DDBJ whole genome shotgun (WGS) entry which is preliminary data.</text>
</comment>
<dbReference type="PATRIC" id="fig|1300345.3.peg.1064"/>
<dbReference type="EMBL" id="JRKJ01000005">
    <property type="protein sequence ID" value="KGQ19990.1"/>
    <property type="molecule type" value="Genomic_DNA"/>
</dbReference>